<evidence type="ECO:0000313" key="2">
    <source>
        <dbReference type="Proteomes" id="UP000254467"/>
    </source>
</evidence>
<dbReference type="Proteomes" id="UP000254467">
    <property type="component" value="Unassembled WGS sequence"/>
</dbReference>
<dbReference type="GO" id="GO:0004748">
    <property type="term" value="F:ribonucleoside-diphosphate reductase activity, thioredoxin disulfide as acceptor"/>
    <property type="evidence" value="ECO:0007669"/>
    <property type="project" value="UniProtKB-EC"/>
</dbReference>
<proteinExistence type="predicted"/>
<dbReference type="InterPro" id="IPR009078">
    <property type="entry name" value="Ferritin-like_SF"/>
</dbReference>
<dbReference type="AlphaFoldDB" id="A0A376CL42"/>
<dbReference type="EC" id="1.17.4.1" evidence="1"/>
<gene>
    <name evidence="1" type="primary">nrdF_2</name>
    <name evidence="1" type="ORF">NCTC11862_00941</name>
</gene>
<keyword evidence="1" id="KW-0560">Oxidoreductase</keyword>
<keyword evidence="2" id="KW-1185">Reference proteome</keyword>
<dbReference type="Gene3D" id="1.10.620.20">
    <property type="entry name" value="Ribonucleotide Reductase, subunit A"/>
    <property type="match status" value="1"/>
</dbReference>
<dbReference type="SUPFAM" id="SSF47240">
    <property type="entry name" value="Ferritin-like"/>
    <property type="match status" value="1"/>
</dbReference>
<dbReference type="EMBL" id="UFXQ01000001">
    <property type="protein sequence ID" value="STC69160.1"/>
    <property type="molecule type" value="Genomic_DNA"/>
</dbReference>
<dbReference type="STRING" id="35756.GCA_001044155_00334"/>
<protein>
    <submittedName>
        <fullName evidence="1">Ribonucleotide-diphosphate reductase subunit beta</fullName>
        <ecNumber evidence="1">1.17.4.1</ecNumber>
    </submittedName>
</protein>
<evidence type="ECO:0000313" key="1">
    <source>
        <dbReference type="EMBL" id="STC69160.1"/>
    </source>
</evidence>
<sequence length="78" mass="8617">MDNPKIDGVMAFVYYNADKALMNLGYEPRYEDEAATVEPEILAALAPDSTETHDFFSGSGSAYVIGQAEETEDADWDF</sequence>
<accession>A0A376CL42</accession>
<reference evidence="1 2" key="1">
    <citation type="submission" date="2018-06" db="EMBL/GenBank/DDBJ databases">
        <authorList>
            <consortium name="Pathogen Informatics"/>
            <person name="Doyle S."/>
        </authorList>
    </citation>
    <scope>NUCLEOTIDE SEQUENCE [LARGE SCALE GENOMIC DNA]</scope>
    <source>
        <strain evidence="1 2">NCTC11862</strain>
    </source>
</reference>
<dbReference type="InterPro" id="IPR012348">
    <property type="entry name" value="RNR-like"/>
</dbReference>
<name>A0A376CL42_9CORY</name>
<organism evidence="1 2">
    <name type="scientific">Corynebacterium pilosum</name>
    <dbReference type="NCBI Taxonomy" id="35756"/>
    <lineage>
        <taxon>Bacteria</taxon>
        <taxon>Bacillati</taxon>
        <taxon>Actinomycetota</taxon>
        <taxon>Actinomycetes</taxon>
        <taxon>Mycobacteriales</taxon>
        <taxon>Corynebacteriaceae</taxon>
        <taxon>Corynebacterium</taxon>
    </lineage>
</organism>